<comment type="caution">
    <text evidence="3">The sequence shown here is derived from an EMBL/GenBank/DDBJ whole genome shotgun (WGS) entry which is preliminary data.</text>
</comment>
<dbReference type="AlphaFoldDB" id="A0AAD4MXQ4"/>
<keyword evidence="2" id="KW-0472">Membrane</keyword>
<gene>
    <name evidence="3" type="ORF">DdX_13006</name>
</gene>
<dbReference type="PANTHER" id="PTHR11362:SF82">
    <property type="entry name" value="PHOSPHATIDYLETHANOLAMINE-BINDING PROTEIN 4"/>
    <property type="match status" value="1"/>
</dbReference>
<dbReference type="SUPFAM" id="SSF49777">
    <property type="entry name" value="PEBP-like"/>
    <property type="match status" value="1"/>
</dbReference>
<accession>A0AAD4MXQ4</accession>
<dbReference type="CDD" id="cd00866">
    <property type="entry name" value="PEBP_euk"/>
    <property type="match status" value="1"/>
</dbReference>
<evidence type="ECO:0000256" key="1">
    <source>
        <dbReference type="SAM" id="MobiDB-lite"/>
    </source>
</evidence>
<keyword evidence="2" id="KW-0812">Transmembrane</keyword>
<feature type="region of interest" description="Disordered" evidence="1">
    <location>
        <begin position="197"/>
        <end position="229"/>
    </location>
</feature>
<dbReference type="InterPro" id="IPR008914">
    <property type="entry name" value="PEBP"/>
</dbReference>
<name>A0AAD4MXQ4_9BILA</name>
<keyword evidence="2" id="KW-1133">Transmembrane helix</keyword>
<dbReference type="InterPro" id="IPR036610">
    <property type="entry name" value="PEBP-like_sf"/>
</dbReference>
<evidence type="ECO:0000313" key="4">
    <source>
        <dbReference type="Proteomes" id="UP001201812"/>
    </source>
</evidence>
<evidence type="ECO:0000256" key="2">
    <source>
        <dbReference type="SAM" id="Phobius"/>
    </source>
</evidence>
<sequence length="258" mass="28712">MEDARDSEEGLVLAISYFICIGLNSADTIKNKFDAYNITGWVVSVAPIKELAVQCGSVKVTPGIVLKPSKAENPPNVTWDTDHSLHTLVMIDPDVPAPDGYGWGPQFLHWLVVNIPENNSVANGDTVSHYYPPTPPDNSGEHRYILLVYKQNGTISTRNPLYDDDFNVNNYSKKYELGSPVLGNFFLASYEKEGDSYEYSQNDDSQNVTTHATQTDVAPTDQREPETQGSAKSSQLINLFVTTLLFLLHFLFSFAILR</sequence>
<evidence type="ECO:0000313" key="3">
    <source>
        <dbReference type="EMBL" id="KAI1706545.1"/>
    </source>
</evidence>
<dbReference type="PANTHER" id="PTHR11362">
    <property type="entry name" value="PHOSPHATIDYLETHANOLAMINE-BINDING PROTEIN"/>
    <property type="match status" value="1"/>
</dbReference>
<proteinExistence type="predicted"/>
<dbReference type="Gene3D" id="3.90.280.10">
    <property type="entry name" value="PEBP-like"/>
    <property type="match status" value="1"/>
</dbReference>
<dbReference type="Pfam" id="PF01161">
    <property type="entry name" value="PBP"/>
    <property type="match status" value="1"/>
</dbReference>
<keyword evidence="4" id="KW-1185">Reference proteome</keyword>
<organism evidence="3 4">
    <name type="scientific">Ditylenchus destructor</name>
    <dbReference type="NCBI Taxonomy" id="166010"/>
    <lineage>
        <taxon>Eukaryota</taxon>
        <taxon>Metazoa</taxon>
        <taxon>Ecdysozoa</taxon>
        <taxon>Nematoda</taxon>
        <taxon>Chromadorea</taxon>
        <taxon>Rhabditida</taxon>
        <taxon>Tylenchina</taxon>
        <taxon>Tylenchomorpha</taxon>
        <taxon>Sphaerularioidea</taxon>
        <taxon>Anguinidae</taxon>
        <taxon>Anguininae</taxon>
        <taxon>Ditylenchus</taxon>
    </lineage>
</organism>
<dbReference type="EMBL" id="JAKKPZ010000047">
    <property type="protein sequence ID" value="KAI1706545.1"/>
    <property type="molecule type" value="Genomic_DNA"/>
</dbReference>
<reference evidence="3" key="1">
    <citation type="submission" date="2022-01" db="EMBL/GenBank/DDBJ databases">
        <title>Genome Sequence Resource for Two Populations of Ditylenchus destructor, the Migratory Endoparasitic Phytonematode.</title>
        <authorList>
            <person name="Zhang H."/>
            <person name="Lin R."/>
            <person name="Xie B."/>
        </authorList>
    </citation>
    <scope>NUCLEOTIDE SEQUENCE</scope>
    <source>
        <strain evidence="3">BazhouSP</strain>
    </source>
</reference>
<feature type="transmembrane region" description="Helical" evidence="2">
    <location>
        <begin position="236"/>
        <end position="257"/>
    </location>
</feature>
<feature type="compositionally biased region" description="Polar residues" evidence="1">
    <location>
        <begin position="198"/>
        <end position="217"/>
    </location>
</feature>
<dbReference type="InterPro" id="IPR035810">
    <property type="entry name" value="PEBP_euk"/>
</dbReference>
<protein>
    <submittedName>
        <fullName evidence="3">Phosphatidylethanolamine-binding protein domain-containing protein</fullName>
    </submittedName>
</protein>
<dbReference type="Proteomes" id="UP001201812">
    <property type="component" value="Unassembled WGS sequence"/>
</dbReference>